<gene>
    <name evidence="2" type="ORF">EPH95_14795</name>
</gene>
<evidence type="ECO:0000313" key="3">
    <source>
        <dbReference type="Proteomes" id="UP000319756"/>
    </source>
</evidence>
<sequence>MDQDRHIEIRKLTIPSVMKATIYFLAIPIALFGIFTILGSIFILIAEGLVGLMGLPIFLLGVGLYGGIYLGITALITLIYNLFAGKFGGVVIKIRDIEA</sequence>
<evidence type="ECO:0000313" key="2">
    <source>
        <dbReference type="EMBL" id="QDI92299.1"/>
    </source>
</evidence>
<keyword evidence="1" id="KW-0812">Transmembrane</keyword>
<proteinExistence type="predicted"/>
<organism evidence="2 3">
    <name type="scientific">Salicibibacter halophilus</name>
    <dbReference type="NCBI Taxonomy" id="2502791"/>
    <lineage>
        <taxon>Bacteria</taxon>
        <taxon>Bacillati</taxon>
        <taxon>Bacillota</taxon>
        <taxon>Bacilli</taxon>
        <taxon>Bacillales</taxon>
        <taxon>Bacillaceae</taxon>
        <taxon>Salicibibacter</taxon>
    </lineage>
</organism>
<dbReference type="KEGG" id="sale:EPH95_14795"/>
<keyword evidence="1" id="KW-0472">Membrane</keyword>
<dbReference type="EMBL" id="CP035485">
    <property type="protein sequence ID" value="QDI92299.1"/>
    <property type="molecule type" value="Genomic_DNA"/>
</dbReference>
<evidence type="ECO:0000256" key="1">
    <source>
        <dbReference type="SAM" id="Phobius"/>
    </source>
</evidence>
<keyword evidence="3" id="KW-1185">Reference proteome</keyword>
<feature type="transmembrane region" description="Helical" evidence="1">
    <location>
        <begin position="57"/>
        <end position="83"/>
    </location>
</feature>
<reference evidence="3" key="1">
    <citation type="submission" date="2019-01" db="EMBL/GenBank/DDBJ databases">
        <title>Genomic analysis of Salicibibacter sp. NKC3-5.</title>
        <authorList>
            <person name="Oh Y.J."/>
        </authorList>
    </citation>
    <scope>NUCLEOTIDE SEQUENCE [LARGE SCALE GENOMIC DNA]</scope>
    <source>
        <strain evidence="3">NKC3-5</strain>
    </source>
</reference>
<protein>
    <recommendedName>
        <fullName evidence="4">DUF3566 domain-containing protein</fullName>
    </recommendedName>
</protein>
<name>A0A514LKB9_9BACI</name>
<dbReference type="AlphaFoldDB" id="A0A514LKB9"/>
<feature type="transmembrane region" description="Helical" evidence="1">
    <location>
        <begin position="21"/>
        <end position="45"/>
    </location>
</feature>
<dbReference type="RefSeq" id="WP_142090809.1">
    <property type="nucleotide sequence ID" value="NZ_CP035485.1"/>
</dbReference>
<keyword evidence="1" id="KW-1133">Transmembrane helix</keyword>
<dbReference type="Proteomes" id="UP000319756">
    <property type="component" value="Chromosome"/>
</dbReference>
<evidence type="ECO:0008006" key="4">
    <source>
        <dbReference type="Google" id="ProtNLM"/>
    </source>
</evidence>
<accession>A0A514LKB9</accession>